<organism evidence="3 4">
    <name type="scientific">Corynebacterium glucuronolyticum</name>
    <dbReference type="NCBI Taxonomy" id="39791"/>
    <lineage>
        <taxon>Bacteria</taxon>
        <taxon>Bacillati</taxon>
        <taxon>Actinomycetota</taxon>
        <taxon>Actinomycetes</taxon>
        <taxon>Mycobacteriales</taxon>
        <taxon>Corynebacteriaceae</taxon>
        <taxon>Corynebacterium</taxon>
    </lineage>
</organism>
<evidence type="ECO:0000256" key="1">
    <source>
        <dbReference type="SAM" id="MobiDB-lite"/>
    </source>
</evidence>
<keyword evidence="3" id="KW-0378">Hydrolase</keyword>
<evidence type="ECO:0000313" key="4">
    <source>
        <dbReference type="Proteomes" id="UP000596145"/>
    </source>
</evidence>
<dbReference type="EMBL" id="CP066007">
    <property type="protein sequence ID" value="QQB46947.1"/>
    <property type="molecule type" value="Genomic_DNA"/>
</dbReference>
<keyword evidence="3" id="KW-0255">Endonuclease</keyword>
<dbReference type="CDD" id="cd00085">
    <property type="entry name" value="HNHc"/>
    <property type="match status" value="1"/>
</dbReference>
<dbReference type="AlphaFoldDB" id="A0A7T4EGG9"/>
<dbReference type="InterPro" id="IPR002711">
    <property type="entry name" value="HNH"/>
</dbReference>
<dbReference type="Gene3D" id="1.10.30.50">
    <property type="match status" value="1"/>
</dbReference>
<dbReference type="GO" id="GO:0003676">
    <property type="term" value="F:nucleic acid binding"/>
    <property type="evidence" value="ECO:0007669"/>
    <property type="project" value="InterPro"/>
</dbReference>
<dbReference type="GO" id="GO:0004519">
    <property type="term" value="F:endonuclease activity"/>
    <property type="evidence" value="ECO:0007669"/>
    <property type="project" value="UniProtKB-KW"/>
</dbReference>
<proteinExistence type="predicted"/>
<reference evidence="3 4" key="1">
    <citation type="submission" date="2020-12" db="EMBL/GenBank/DDBJ databases">
        <title>FDA dAtabase for Regulatory Grade micrObial Sequences (FDA-ARGOS): Supporting development and validation of Infectious Disease Dx tests.</title>
        <authorList>
            <person name="Sproer C."/>
            <person name="Gronow S."/>
            <person name="Severitt S."/>
            <person name="Schroder I."/>
            <person name="Tallon L."/>
            <person name="Sadzewicz L."/>
            <person name="Zhao X."/>
            <person name="Boylan J."/>
            <person name="Ott S."/>
            <person name="Bowen H."/>
            <person name="Vavikolanu K."/>
            <person name="Mehta A."/>
            <person name="Aluvathingal J."/>
            <person name="Nadendla S."/>
            <person name="Lowell S."/>
            <person name="Myers T."/>
            <person name="Yan Y."/>
            <person name="Sichtig H."/>
        </authorList>
    </citation>
    <scope>NUCLEOTIDE SEQUENCE [LARGE SCALE GENOMIC DNA]</scope>
    <source>
        <strain evidence="3 4">FDAARGOS_1053</strain>
    </source>
</reference>
<keyword evidence="3" id="KW-0540">Nuclease</keyword>
<dbReference type="Pfam" id="PF01844">
    <property type="entry name" value="HNH"/>
    <property type="match status" value="1"/>
</dbReference>
<dbReference type="SMART" id="SM00507">
    <property type="entry name" value="HNHc"/>
    <property type="match status" value="1"/>
</dbReference>
<feature type="region of interest" description="Disordered" evidence="1">
    <location>
        <begin position="221"/>
        <end position="254"/>
    </location>
</feature>
<name>A0A7T4EGG9_9CORY</name>
<feature type="compositionally biased region" description="Acidic residues" evidence="1">
    <location>
        <begin position="228"/>
        <end position="241"/>
    </location>
</feature>
<gene>
    <name evidence="3" type="ORF">I6I10_03230</name>
</gene>
<dbReference type="OrthoDB" id="4752861at2"/>
<sequence length="505" mass="57061">MTAFNEEKIQRAWARAQGRNLRDKGELPDGQQITECIRLRFLNETMEKARMLLAIGIYMTLNVAPWVGVSSPHSYLVRELGLSERTAYEYCQVGLKLLEFEFLAQAFASAQLSYSKVRKILRYMTKENELELVDLASNNSFDGLEQALGGRQKKDDGGDEQKEGFRIVKDPETGWSKTVIDLNPMHTAEFEAALKVAFISLTRSCSAEEAQRIADGLDTEAEMKEQAAEEDANAYDYEPTEPEEKEHTSFTVDDILESPEDQLIRKKAMESGEVSHDEKKQAVSRFGRCVKRELLPAFFGMVTMTLSQPRSQVRAPGAEVTVILRENGTLALPEQFGAEAKDIVPFIWNAAYRFLWVDRNGNPMALGRRRRLVSKAQEKALLDLWNHRCAMPGCTHTQFLEFHHIKEWQDGGETNADNLIPLCSGCHALVTDGLIRIFIDSRNPQLVRFQFRNGDCFTSIGRKPPMRDAILPYGLNPFDEEVRYFVDGKTIPIDDLPEPAGGPQG</sequence>
<feature type="domain" description="HNH nuclease" evidence="2">
    <location>
        <begin position="376"/>
        <end position="428"/>
    </location>
</feature>
<dbReference type="InterPro" id="IPR003615">
    <property type="entry name" value="HNH_nuc"/>
</dbReference>
<protein>
    <submittedName>
        <fullName evidence="3">HNH endonuclease</fullName>
    </submittedName>
</protein>
<evidence type="ECO:0000259" key="2">
    <source>
        <dbReference type="SMART" id="SM00507"/>
    </source>
</evidence>
<dbReference type="GO" id="GO:0008270">
    <property type="term" value="F:zinc ion binding"/>
    <property type="evidence" value="ECO:0007669"/>
    <property type="project" value="InterPro"/>
</dbReference>
<dbReference type="Proteomes" id="UP000596145">
    <property type="component" value="Chromosome"/>
</dbReference>
<evidence type="ECO:0000313" key="3">
    <source>
        <dbReference type="EMBL" id="QQB46947.1"/>
    </source>
</evidence>
<accession>A0A7T4EGG9</accession>